<dbReference type="InterPro" id="IPR038595">
    <property type="entry name" value="LOR_sf"/>
</dbReference>
<dbReference type="InterPro" id="IPR025659">
    <property type="entry name" value="Tubby-like_C"/>
</dbReference>
<name>A0A212IU90_9FIRM</name>
<dbReference type="InterPro" id="IPR007612">
    <property type="entry name" value="LOR"/>
</dbReference>
<dbReference type="SUPFAM" id="SSF54518">
    <property type="entry name" value="Tubby C-terminal domain-like"/>
    <property type="match status" value="1"/>
</dbReference>
<evidence type="ECO:0008006" key="3">
    <source>
        <dbReference type="Google" id="ProtNLM"/>
    </source>
</evidence>
<reference evidence="2" key="1">
    <citation type="submission" date="2016-04" db="EMBL/GenBank/DDBJ databases">
        <authorList>
            <person name="Evans L.H."/>
            <person name="Alamgir A."/>
            <person name="Owens N."/>
            <person name="Weber N.D."/>
            <person name="Virtaneva K."/>
            <person name="Barbian K."/>
            <person name="Babar A."/>
            <person name="Rosenke K."/>
        </authorList>
    </citation>
    <scope>NUCLEOTIDE SEQUENCE</scope>
    <source>
        <strain evidence="2">86</strain>
    </source>
</reference>
<proteinExistence type="inferred from homology"/>
<protein>
    <recommendedName>
        <fullName evidence="3">LURP-one-related family protein</fullName>
    </recommendedName>
</protein>
<accession>A0A212IU90</accession>
<evidence type="ECO:0000256" key="1">
    <source>
        <dbReference type="ARBA" id="ARBA00005437"/>
    </source>
</evidence>
<organism evidence="2">
    <name type="scientific">uncultured Eubacteriales bacterium</name>
    <dbReference type="NCBI Taxonomy" id="172733"/>
    <lineage>
        <taxon>Bacteria</taxon>
        <taxon>Bacillati</taxon>
        <taxon>Bacillota</taxon>
        <taxon>Clostridia</taxon>
        <taxon>Eubacteriales</taxon>
        <taxon>environmental samples</taxon>
    </lineage>
</organism>
<dbReference type="Gene3D" id="2.40.160.200">
    <property type="entry name" value="LURP1-related"/>
    <property type="match status" value="1"/>
</dbReference>
<gene>
    <name evidence="2" type="ORF">KL86CLO1_10033</name>
</gene>
<comment type="similarity">
    <text evidence="1">Belongs to the LOR family.</text>
</comment>
<dbReference type="Pfam" id="PF04525">
    <property type="entry name" value="LOR"/>
    <property type="match status" value="1"/>
</dbReference>
<evidence type="ECO:0000313" key="2">
    <source>
        <dbReference type="EMBL" id="SBV90786.1"/>
    </source>
</evidence>
<dbReference type="AlphaFoldDB" id="A0A212IU90"/>
<dbReference type="EMBL" id="FLUN01000001">
    <property type="protein sequence ID" value="SBV90786.1"/>
    <property type="molecule type" value="Genomic_DNA"/>
</dbReference>
<sequence length="155" mass="18053">MRLLFRQRVFSWFDSYDIYDENERTLFTVQGRLSWGHRLEISDAAGNFLGTVQEAPLTLLPRFTFYMGEEPVGELRKEFTLLFPRYGLDCNGWQVDGDLFGWDYTVADQGGREIMRASKELFHWSDFYVIDVAHDEDVLMCLMIVLAIDAANCDN</sequence>